<feature type="compositionally biased region" description="Low complexity" evidence="1">
    <location>
        <begin position="249"/>
        <end position="260"/>
    </location>
</feature>
<dbReference type="InterPro" id="IPR046537">
    <property type="entry name" value="DUF6602"/>
</dbReference>
<evidence type="ECO:0000313" key="3">
    <source>
        <dbReference type="EMBL" id="QDE39914.1"/>
    </source>
</evidence>
<keyword evidence="4" id="KW-1185">Reference proteome</keyword>
<gene>
    <name evidence="3" type="ORF">FIV34_12170</name>
</gene>
<dbReference type="EMBL" id="CP041046">
    <property type="protein sequence ID" value="QDE39914.1"/>
    <property type="molecule type" value="Genomic_DNA"/>
</dbReference>
<evidence type="ECO:0000313" key="4">
    <source>
        <dbReference type="Proteomes" id="UP000316093"/>
    </source>
</evidence>
<dbReference type="Proteomes" id="UP000316093">
    <property type="component" value="Chromosome"/>
</dbReference>
<organism evidence="3 4">
    <name type="scientific">Luteibacter pinisoli</name>
    <dbReference type="NCBI Taxonomy" id="2589080"/>
    <lineage>
        <taxon>Bacteria</taxon>
        <taxon>Pseudomonadati</taxon>
        <taxon>Pseudomonadota</taxon>
        <taxon>Gammaproteobacteria</taxon>
        <taxon>Lysobacterales</taxon>
        <taxon>Rhodanobacteraceae</taxon>
        <taxon>Luteibacter</taxon>
    </lineage>
</organism>
<dbReference type="RefSeq" id="WP_139983113.1">
    <property type="nucleotide sequence ID" value="NZ_CP041046.1"/>
</dbReference>
<dbReference type="AlphaFoldDB" id="A0A4Y5Z486"/>
<accession>A0A4Y5Z486</accession>
<dbReference type="Pfam" id="PF20247">
    <property type="entry name" value="DUF6602"/>
    <property type="match status" value="1"/>
</dbReference>
<dbReference type="KEGG" id="lpy:FIV34_12170"/>
<evidence type="ECO:0000256" key="1">
    <source>
        <dbReference type="SAM" id="MobiDB-lite"/>
    </source>
</evidence>
<sequence length="260" mass="29782">MDIEQYFMDLTAESQALKNRIRNLIRDQHWLSDGEWKESVVRAMIRRIIGQDIGVARGFVVSGERASSQIDILLYDASQPVLHRDGDFVVITPNACRGIIEVKTRLTRTRLEEAIDKLADDADFIRASGGNRLDFVGLFDFETEFGMEASEDALRMLAEIARHERARVVDHVVLGRSTFMRFWDKAEDTVRPGHWSLYKLQDMAPGYFLHNLALRLSSVPPGTEEDWFPRNGKQAFRRADVPLGRAPRRASQSPAARRRR</sequence>
<dbReference type="OrthoDB" id="7053796at2"/>
<name>A0A4Y5Z486_9GAMM</name>
<protein>
    <recommendedName>
        <fullName evidence="2">DUF6602 domain-containing protein</fullName>
    </recommendedName>
</protein>
<evidence type="ECO:0000259" key="2">
    <source>
        <dbReference type="Pfam" id="PF20247"/>
    </source>
</evidence>
<feature type="region of interest" description="Disordered" evidence="1">
    <location>
        <begin position="238"/>
        <end position="260"/>
    </location>
</feature>
<feature type="domain" description="DUF6602" evidence="2">
    <location>
        <begin position="25"/>
        <end position="119"/>
    </location>
</feature>
<dbReference type="CDD" id="cd21173">
    <property type="entry name" value="NucC-like"/>
    <property type="match status" value="1"/>
</dbReference>
<proteinExistence type="predicted"/>
<reference evidence="3 4" key="1">
    <citation type="submission" date="2019-06" db="EMBL/GenBank/DDBJ databases">
        <title>A complete genome sequence for Luteibacter pinisoli MAH-14.</title>
        <authorList>
            <person name="Baltrus D.A."/>
        </authorList>
    </citation>
    <scope>NUCLEOTIDE SEQUENCE [LARGE SCALE GENOMIC DNA]</scope>
    <source>
        <strain evidence="3 4">MAH-14</strain>
    </source>
</reference>